<protein>
    <submittedName>
        <fullName evidence="1">Uncharacterized protein</fullName>
    </submittedName>
</protein>
<dbReference type="AlphaFoldDB" id="A0A1A9RP54"/>
<accession>A0A1A9RP54</accession>
<sequence length="105" mass="12026">MTQKIKFGDMVRFKDEENPVFGVVLEEAKIHDQVTVQFICDEEAAVVYANDLEFIPHPDTARLDWMILRDYPGDMSAEDRAFTLQAERENIDTYIRLAAEQGATA</sequence>
<evidence type="ECO:0000313" key="1">
    <source>
        <dbReference type="EMBL" id="OAM21652.1"/>
    </source>
</evidence>
<comment type="caution">
    <text evidence="1">The sequence shown here is derived from an EMBL/GenBank/DDBJ whole genome shotgun (WGS) entry which is preliminary data.</text>
</comment>
<gene>
    <name evidence="1" type="ORF">A7P89_07460</name>
</gene>
<dbReference type="Proteomes" id="UP000078103">
    <property type="component" value="Unassembled WGS sequence"/>
</dbReference>
<evidence type="ECO:0000313" key="2">
    <source>
        <dbReference type="Proteomes" id="UP000078103"/>
    </source>
</evidence>
<dbReference type="RefSeq" id="WP_064105987.1">
    <property type="nucleotide sequence ID" value="NZ_LXSH01000020.1"/>
</dbReference>
<reference evidence="2" key="1">
    <citation type="submission" date="2016-05" db="EMBL/GenBank/DDBJ databases">
        <title>Draft genome of Corynebacterium afermentans subsp. afermentans LCDC 88199T.</title>
        <authorList>
            <person name="Bernier A.-M."/>
            <person name="Bernard K."/>
        </authorList>
    </citation>
    <scope>NUCLEOTIDE SEQUENCE [LARGE SCALE GENOMIC DNA]</scope>
    <source>
        <strain evidence="2">NML120819</strain>
    </source>
</reference>
<organism evidence="1 2">
    <name type="scientific">Eikenella corrodens</name>
    <dbReference type="NCBI Taxonomy" id="539"/>
    <lineage>
        <taxon>Bacteria</taxon>
        <taxon>Pseudomonadati</taxon>
        <taxon>Pseudomonadota</taxon>
        <taxon>Betaproteobacteria</taxon>
        <taxon>Neisseriales</taxon>
        <taxon>Neisseriaceae</taxon>
        <taxon>Eikenella</taxon>
    </lineage>
</organism>
<dbReference type="EMBL" id="LXSH01000020">
    <property type="protein sequence ID" value="OAM21652.1"/>
    <property type="molecule type" value="Genomic_DNA"/>
</dbReference>
<proteinExistence type="predicted"/>
<name>A0A1A9RP54_EIKCO</name>